<gene>
    <name evidence="2" type="ORF">TSACC_22488</name>
</gene>
<organism evidence="2 3">
    <name type="scientific">Terrimicrobium sacchariphilum</name>
    <dbReference type="NCBI Taxonomy" id="690879"/>
    <lineage>
        <taxon>Bacteria</taxon>
        <taxon>Pseudomonadati</taxon>
        <taxon>Verrucomicrobiota</taxon>
        <taxon>Terrimicrobiia</taxon>
        <taxon>Terrimicrobiales</taxon>
        <taxon>Terrimicrobiaceae</taxon>
        <taxon>Terrimicrobium</taxon>
    </lineage>
</organism>
<protein>
    <submittedName>
        <fullName evidence="2">Uncharacterized protein</fullName>
    </submittedName>
</protein>
<feature type="transmembrane region" description="Helical" evidence="1">
    <location>
        <begin position="64"/>
        <end position="86"/>
    </location>
</feature>
<feature type="transmembrane region" description="Helical" evidence="1">
    <location>
        <begin position="26"/>
        <end position="43"/>
    </location>
</feature>
<keyword evidence="1" id="KW-0812">Transmembrane</keyword>
<keyword evidence="1" id="KW-0472">Membrane</keyword>
<dbReference type="Proteomes" id="UP000076023">
    <property type="component" value="Unassembled WGS sequence"/>
</dbReference>
<proteinExistence type="predicted"/>
<name>A0A146G8P1_TERSA</name>
<evidence type="ECO:0000313" key="2">
    <source>
        <dbReference type="EMBL" id="GAT34065.1"/>
    </source>
</evidence>
<evidence type="ECO:0000313" key="3">
    <source>
        <dbReference type="Proteomes" id="UP000076023"/>
    </source>
</evidence>
<evidence type="ECO:0000256" key="1">
    <source>
        <dbReference type="SAM" id="Phobius"/>
    </source>
</evidence>
<sequence length="113" mass="12151">MNPDEPRPREESEEEDSPLFFRNRRIVKIGGGIVFALLALWLNSLTSVTGKPHAPAAAHATPTFLDGFAIIMLLTVVAIGFAIAAFRGSLRLAPGIVAFLVLLGAALAVCYYR</sequence>
<comment type="caution">
    <text evidence="2">The sequence shown here is derived from an EMBL/GenBank/DDBJ whole genome shotgun (WGS) entry which is preliminary data.</text>
</comment>
<keyword evidence="3" id="KW-1185">Reference proteome</keyword>
<dbReference type="InParanoid" id="A0A146G8P1"/>
<keyword evidence="1" id="KW-1133">Transmembrane helix</keyword>
<dbReference type="EMBL" id="BDCO01000002">
    <property type="protein sequence ID" value="GAT34065.1"/>
    <property type="molecule type" value="Genomic_DNA"/>
</dbReference>
<reference evidence="3" key="1">
    <citation type="journal article" date="2017" name="Genome Announc.">
        <title>Draft Genome Sequence of Terrimicrobium sacchariphilum NM-5T, a Facultative Anaerobic Soil Bacterium of the Class Spartobacteria.</title>
        <authorList>
            <person name="Qiu Y.L."/>
            <person name="Tourlousse D.M."/>
            <person name="Matsuura N."/>
            <person name="Ohashi A."/>
            <person name="Sekiguchi Y."/>
        </authorList>
    </citation>
    <scope>NUCLEOTIDE SEQUENCE [LARGE SCALE GENOMIC DNA]</scope>
    <source>
        <strain evidence="3">NM-5</strain>
    </source>
</reference>
<dbReference type="STRING" id="690879.TSACC_22488"/>
<feature type="transmembrane region" description="Helical" evidence="1">
    <location>
        <begin position="92"/>
        <end position="112"/>
    </location>
</feature>
<accession>A0A146G8P1</accession>
<dbReference type="RefSeq" id="WP_075079732.1">
    <property type="nucleotide sequence ID" value="NZ_BDCO01000002.1"/>
</dbReference>
<dbReference type="AlphaFoldDB" id="A0A146G8P1"/>